<dbReference type="SUPFAM" id="SSF54909">
    <property type="entry name" value="Dimeric alpha+beta barrel"/>
    <property type="match status" value="1"/>
</dbReference>
<evidence type="ECO:0000313" key="2">
    <source>
        <dbReference type="EMBL" id="KAA2262990.1"/>
    </source>
</evidence>
<dbReference type="InterPro" id="IPR012577">
    <property type="entry name" value="NIPSNAP"/>
</dbReference>
<dbReference type="EMBL" id="VUOB01000019">
    <property type="protein sequence ID" value="KAA2262990.1"/>
    <property type="molecule type" value="Genomic_DNA"/>
</dbReference>
<dbReference type="RefSeq" id="WP_149849412.1">
    <property type="nucleotide sequence ID" value="NZ_VUOB01000019.1"/>
</dbReference>
<dbReference type="Gene3D" id="3.30.70.100">
    <property type="match status" value="1"/>
</dbReference>
<sequence length="241" mass="27053">MTPVLELRQYTLHPGQRDTLIDIYERNFVESQEELGVRIPGHFRDVDNPDLFVWLREFDDMAARERALTAFYLKGSVWRANRTAANATMVDSDNVRLLRPVGEHSRFAAPTAPRPPVGATELPASRVTATVYHLENPADAEFVRFFEEQALPALTAAGAAPIAWFETEPAENNFPVLPVVTGEHLFVWFARFHDERSLLDHADALADSDAWRGTVAPTLSKYLARAPQEIVLAPAARSHLR</sequence>
<dbReference type="AlphaFoldDB" id="A0A5B2XJI3"/>
<dbReference type="OrthoDB" id="9809695at2"/>
<reference evidence="2 3" key="2">
    <citation type="submission" date="2019-09" db="EMBL/GenBank/DDBJ databases">
        <authorList>
            <person name="Jin C."/>
        </authorList>
    </citation>
    <scope>NUCLEOTIDE SEQUENCE [LARGE SCALE GENOMIC DNA]</scope>
    <source>
        <strain evidence="2 3">AN110305</strain>
    </source>
</reference>
<reference evidence="2 3" key="1">
    <citation type="submission" date="2019-09" db="EMBL/GenBank/DDBJ databases">
        <title>Goodfellowia gen. nov., a new genus of the Pseudonocardineae related to Actinoalloteichus, containing Goodfellowia coeruleoviolacea gen. nov., comb. nov. gen. nov., comb. nov.</title>
        <authorList>
            <person name="Labeda D."/>
        </authorList>
    </citation>
    <scope>NUCLEOTIDE SEQUENCE [LARGE SCALE GENOMIC DNA]</scope>
    <source>
        <strain evidence="2 3">AN110305</strain>
    </source>
</reference>
<dbReference type="Proteomes" id="UP000323454">
    <property type="component" value="Unassembled WGS sequence"/>
</dbReference>
<dbReference type="InterPro" id="IPR011008">
    <property type="entry name" value="Dimeric_a/b-barrel"/>
</dbReference>
<keyword evidence="3" id="KW-1185">Reference proteome</keyword>
<proteinExistence type="predicted"/>
<dbReference type="Pfam" id="PF07978">
    <property type="entry name" value="NIPSNAP"/>
    <property type="match status" value="1"/>
</dbReference>
<name>A0A5B2XJI3_9PSEU</name>
<evidence type="ECO:0000259" key="1">
    <source>
        <dbReference type="Pfam" id="PF07978"/>
    </source>
</evidence>
<protein>
    <submittedName>
        <fullName evidence="2">NIPSNAP family protein</fullName>
    </submittedName>
</protein>
<evidence type="ECO:0000313" key="3">
    <source>
        <dbReference type="Proteomes" id="UP000323454"/>
    </source>
</evidence>
<accession>A0A5B2XJI3</accession>
<comment type="caution">
    <text evidence="2">The sequence shown here is derived from an EMBL/GenBank/DDBJ whole genome shotgun (WGS) entry which is preliminary data.</text>
</comment>
<feature type="domain" description="NIPSNAP" evidence="1">
    <location>
        <begin position="6"/>
        <end position="101"/>
    </location>
</feature>
<gene>
    <name evidence="2" type="ORF">F0L68_11050</name>
</gene>
<organism evidence="2 3">
    <name type="scientific">Solihabitans fulvus</name>
    <dbReference type="NCBI Taxonomy" id="1892852"/>
    <lineage>
        <taxon>Bacteria</taxon>
        <taxon>Bacillati</taxon>
        <taxon>Actinomycetota</taxon>
        <taxon>Actinomycetes</taxon>
        <taxon>Pseudonocardiales</taxon>
        <taxon>Pseudonocardiaceae</taxon>
        <taxon>Solihabitans</taxon>
    </lineage>
</organism>